<organism evidence="17 18">
    <name type="scientific">Patellaria atrata CBS 101060</name>
    <dbReference type="NCBI Taxonomy" id="1346257"/>
    <lineage>
        <taxon>Eukaryota</taxon>
        <taxon>Fungi</taxon>
        <taxon>Dikarya</taxon>
        <taxon>Ascomycota</taxon>
        <taxon>Pezizomycotina</taxon>
        <taxon>Dothideomycetes</taxon>
        <taxon>Dothideomycetes incertae sedis</taxon>
        <taxon>Patellariales</taxon>
        <taxon>Patellariaceae</taxon>
        <taxon>Patellaria</taxon>
    </lineage>
</organism>
<name>A0A9P4S1J0_9PEZI</name>
<dbReference type="EMBL" id="MU006116">
    <property type="protein sequence ID" value="KAF2834593.1"/>
    <property type="molecule type" value="Genomic_DNA"/>
</dbReference>
<keyword evidence="9" id="KW-0732">Signal</keyword>
<dbReference type="PROSITE" id="PS52012">
    <property type="entry name" value="CFEM"/>
    <property type="match status" value="1"/>
</dbReference>
<evidence type="ECO:0000256" key="1">
    <source>
        <dbReference type="ARBA" id="ARBA00004609"/>
    </source>
</evidence>
<dbReference type="OrthoDB" id="1193027at2759"/>
<evidence type="ECO:0000256" key="7">
    <source>
        <dbReference type="ARBA" id="ARBA00022622"/>
    </source>
</evidence>
<dbReference type="PANTHER" id="PTHR37928">
    <property type="entry name" value="CFEM DOMAIN PROTEIN (AFU_ORTHOLOGUE AFUA_6G14090)"/>
    <property type="match status" value="1"/>
</dbReference>
<evidence type="ECO:0000256" key="5">
    <source>
        <dbReference type="ARBA" id="ARBA00022525"/>
    </source>
</evidence>
<feature type="domain" description="CFEM" evidence="16">
    <location>
        <begin position="1"/>
        <end position="81"/>
    </location>
</feature>
<evidence type="ECO:0000256" key="8">
    <source>
        <dbReference type="ARBA" id="ARBA00022723"/>
    </source>
</evidence>
<keyword evidence="5" id="KW-0964">Secreted</keyword>
<keyword evidence="18" id="KW-1185">Reference proteome</keyword>
<reference evidence="17" key="1">
    <citation type="journal article" date="2020" name="Stud. Mycol.">
        <title>101 Dothideomycetes genomes: a test case for predicting lifestyles and emergence of pathogens.</title>
        <authorList>
            <person name="Haridas S."/>
            <person name="Albert R."/>
            <person name="Binder M."/>
            <person name="Bloem J."/>
            <person name="Labutti K."/>
            <person name="Salamov A."/>
            <person name="Andreopoulos B."/>
            <person name="Baker S."/>
            <person name="Barry K."/>
            <person name="Bills G."/>
            <person name="Bluhm B."/>
            <person name="Cannon C."/>
            <person name="Castanera R."/>
            <person name="Culley D."/>
            <person name="Daum C."/>
            <person name="Ezra D."/>
            <person name="Gonzalez J."/>
            <person name="Henrissat B."/>
            <person name="Kuo A."/>
            <person name="Liang C."/>
            <person name="Lipzen A."/>
            <person name="Lutzoni F."/>
            <person name="Magnuson J."/>
            <person name="Mondo S."/>
            <person name="Nolan M."/>
            <person name="Ohm R."/>
            <person name="Pangilinan J."/>
            <person name="Park H.-J."/>
            <person name="Ramirez L."/>
            <person name="Alfaro M."/>
            <person name="Sun H."/>
            <person name="Tritt A."/>
            <person name="Yoshinaga Y."/>
            <person name="Zwiers L.-H."/>
            <person name="Turgeon B."/>
            <person name="Goodwin S."/>
            <person name="Spatafora J."/>
            <person name="Crous P."/>
            <person name="Grigoriev I."/>
        </authorList>
    </citation>
    <scope>NUCLEOTIDE SEQUENCE</scope>
    <source>
        <strain evidence="17">CBS 101060</strain>
    </source>
</reference>
<evidence type="ECO:0000256" key="13">
    <source>
        <dbReference type="ARBA" id="ARBA00023180"/>
    </source>
</evidence>
<feature type="binding site" description="axial binding residue" evidence="15">
    <location>
        <position position="42"/>
    </location>
    <ligand>
        <name>heme</name>
        <dbReference type="ChEBI" id="CHEBI:30413"/>
    </ligand>
    <ligandPart>
        <name>Fe</name>
        <dbReference type="ChEBI" id="CHEBI:18248"/>
    </ligandPart>
</feature>
<evidence type="ECO:0000256" key="6">
    <source>
        <dbReference type="ARBA" id="ARBA00022617"/>
    </source>
</evidence>
<keyword evidence="4" id="KW-1003">Cell membrane</keyword>
<dbReference type="InterPro" id="IPR051735">
    <property type="entry name" value="CFEM_domain"/>
</dbReference>
<dbReference type="InterPro" id="IPR008427">
    <property type="entry name" value="Extracellular_membr_CFEM_dom"/>
</dbReference>
<keyword evidence="8 15" id="KW-0479">Metal-binding</keyword>
<keyword evidence="13" id="KW-0325">Glycoprotein</keyword>
<keyword evidence="12 15" id="KW-1015">Disulfide bond</keyword>
<keyword evidence="6 15" id="KW-0349">Heme</keyword>
<evidence type="ECO:0000256" key="10">
    <source>
        <dbReference type="ARBA" id="ARBA00023004"/>
    </source>
</evidence>
<evidence type="ECO:0000256" key="11">
    <source>
        <dbReference type="ARBA" id="ARBA00023136"/>
    </source>
</evidence>
<dbReference type="GO" id="GO:0005886">
    <property type="term" value="C:plasma membrane"/>
    <property type="evidence" value="ECO:0007669"/>
    <property type="project" value="UniProtKB-SubCell"/>
</dbReference>
<evidence type="ECO:0000313" key="17">
    <source>
        <dbReference type="EMBL" id="KAF2834593.1"/>
    </source>
</evidence>
<keyword evidence="14" id="KW-0449">Lipoprotein</keyword>
<evidence type="ECO:0000256" key="4">
    <source>
        <dbReference type="ARBA" id="ARBA00022475"/>
    </source>
</evidence>
<evidence type="ECO:0000256" key="12">
    <source>
        <dbReference type="ARBA" id="ARBA00023157"/>
    </source>
</evidence>
<evidence type="ECO:0000256" key="15">
    <source>
        <dbReference type="PROSITE-ProRule" id="PRU01356"/>
    </source>
</evidence>
<dbReference type="PANTHER" id="PTHR37928:SF1">
    <property type="entry name" value="CFEM DOMAIN PROTEIN (AFU_ORTHOLOGUE AFUA_6G14090)"/>
    <property type="match status" value="1"/>
</dbReference>
<evidence type="ECO:0000259" key="16">
    <source>
        <dbReference type="PROSITE" id="PS52012"/>
    </source>
</evidence>
<dbReference type="AlphaFoldDB" id="A0A9P4S1J0"/>
<gene>
    <name evidence="17" type="ORF">M501DRAFT_904558</name>
</gene>
<dbReference type="Pfam" id="PF05730">
    <property type="entry name" value="CFEM"/>
    <property type="match status" value="1"/>
</dbReference>
<dbReference type="Proteomes" id="UP000799429">
    <property type="component" value="Unassembled WGS sequence"/>
</dbReference>
<comment type="caution">
    <text evidence="17">The sequence shown here is derived from an EMBL/GenBank/DDBJ whole genome shotgun (WGS) entry which is preliminary data.</text>
</comment>
<sequence>LLAGAAVVLAQGDIGGLPACGQTCIGNMLGIAQSSFGCNPGDAVCYCTNANFGYGIRDCADQACPNAEDANTVKSFGVQYC</sequence>
<evidence type="ECO:0000256" key="14">
    <source>
        <dbReference type="ARBA" id="ARBA00023288"/>
    </source>
</evidence>
<dbReference type="GO" id="GO:0005576">
    <property type="term" value="C:extracellular region"/>
    <property type="evidence" value="ECO:0007669"/>
    <property type="project" value="UniProtKB-SubCell"/>
</dbReference>
<comment type="caution">
    <text evidence="15">Lacks conserved residue(s) required for the propagation of feature annotation.</text>
</comment>
<dbReference type="GO" id="GO:0046872">
    <property type="term" value="F:metal ion binding"/>
    <property type="evidence" value="ECO:0007669"/>
    <property type="project" value="UniProtKB-UniRule"/>
</dbReference>
<accession>A0A9P4S1J0</accession>
<feature type="non-terminal residue" evidence="17">
    <location>
        <position position="1"/>
    </location>
</feature>
<dbReference type="SMART" id="SM00747">
    <property type="entry name" value="CFEM"/>
    <property type="match status" value="1"/>
</dbReference>
<dbReference type="GO" id="GO:0098552">
    <property type="term" value="C:side of membrane"/>
    <property type="evidence" value="ECO:0007669"/>
    <property type="project" value="UniProtKB-KW"/>
</dbReference>
<feature type="non-terminal residue" evidence="17">
    <location>
        <position position="81"/>
    </location>
</feature>
<keyword evidence="10 15" id="KW-0408">Iron</keyword>
<protein>
    <recommendedName>
        <fullName evidence="16">CFEM domain-containing protein</fullName>
    </recommendedName>
</protein>
<proteinExistence type="inferred from homology"/>
<keyword evidence="11" id="KW-0472">Membrane</keyword>
<evidence type="ECO:0000313" key="18">
    <source>
        <dbReference type="Proteomes" id="UP000799429"/>
    </source>
</evidence>
<evidence type="ECO:0000256" key="9">
    <source>
        <dbReference type="ARBA" id="ARBA00022729"/>
    </source>
</evidence>
<evidence type="ECO:0000256" key="3">
    <source>
        <dbReference type="ARBA" id="ARBA00010031"/>
    </source>
</evidence>
<comment type="similarity">
    <text evidence="3">Belongs to the RBT5 family.</text>
</comment>
<feature type="disulfide bond" evidence="15">
    <location>
        <begin position="38"/>
        <end position="45"/>
    </location>
</feature>
<evidence type="ECO:0000256" key="2">
    <source>
        <dbReference type="ARBA" id="ARBA00004613"/>
    </source>
</evidence>
<keyword evidence="7" id="KW-0336">GPI-anchor</keyword>
<comment type="subcellular location">
    <subcellularLocation>
        <location evidence="1">Cell membrane</location>
        <topology evidence="1">Lipid-anchor</topology>
        <topology evidence="1">GPI-anchor</topology>
    </subcellularLocation>
    <subcellularLocation>
        <location evidence="2">Secreted</location>
    </subcellularLocation>
</comment>